<dbReference type="PIRSF" id="PIRSF005485">
    <property type="entry name" value="HrcA"/>
    <property type="match status" value="1"/>
</dbReference>
<feature type="chain" id="PRO_5039338245" description="Heat-inducible transcription repressor HrcA" evidence="7">
    <location>
        <begin position="17"/>
        <end position="399"/>
    </location>
</feature>
<dbReference type="GO" id="GO:0045892">
    <property type="term" value="P:negative regulation of DNA-templated transcription"/>
    <property type="evidence" value="ECO:0007669"/>
    <property type="project" value="UniProtKB-UniRule"/>
</dbReference>
<evidence type="ECO:0000256" key="7">
    <source>
        <dbReference type="SAM" id="SignalP"/>
    </source>
</evidence>
<keyword evidence="3 6" id="KW-0346">Stress response</keyword>
<dbReference type="InterPro" id="IPR029016">
    <property type="entry name" value="GAF-like_dom_sf"/>
</dbReference>
<dbReference type="InterPro" id="IPR021153">
    <property type="entry name" value="HrcA_C"/>
</dbReference>
<keyword evidence="10" id="KW-1185">Reference proteome</keyword>
<dbReference type="PANTHER" id="PTHR34824">
    <property type="entry name" value="HEAT-INDUCIBLE TRANSCRIPTION REPRESSOR HRCA"/>
    <property type="match status" value="1"/>
</dbReference>
<dbReference type="HOGENOM" id="CLU_050019_2_0_11"/>
<sequence>MKIIATFLSWAAFAGAAEIVGASPVEHVHPYFVAVFRRMNPPTVGQRAGSRGGLAVSTTDDRRFEILRAIVTDFVATQEPIGSKALVERHQLGVSSATVRNDMAVLEAEGYIAQPHTSSGRIPTDKGYRMFVDRISEVKPLSAAERRAILSVLDSGVDLDDVLRRSVRLLAQLTRQVAVIQYPVLSTATVRHLEVITVSPSRLLLIVITDTGRVEQRMVALSQDLDEDEIVRLRDMFSAALHGKRLEEASASVAELANNAPADLRDATVNVATVLVETLVERGEDRVVVTGTSNLARAAADFAPVNGGMDSVLEALEEQVVVLKLLATSQRMGRVTVQIGEETQTENLRGTSVVSTGYGASGTVFGGVGVVGPTRMDYPGTIASVAAVAKYVGEVLAER</sequence>
<evidence type="ECO:0000256" key="5">
    <source>
        <dbReference type="ARBA" id="ARBA00055319"/>
    </source>
</evidence>
<feature type="signal peptide" evidence="7">
    <location>
        <begin position="1"/>
        <end position="16"/>
    </location>
</feature>
<dbReference type="Pfam" id="PF01628">
    <property type="entry name" value="HrcA"/>
    <property type="match status" value="1"/>
</dbReference>
<evidence type="ECO:0000256" key="1">
    <source>
        <dbReference type="ARBA" id="ARBA00022491"/>
    </source>
</evidence>
<name>H6MUG8_GORPV</name>
<dbReference type="KEGG" id="gpo:GPOL_c29350"/>
<protein>
    <recommendedName>
        <fullName evidence="6">Heat-inducible transcription repressor HrcA</fullName>
    </recommendedName>
</protein>
<keyword evidence="1 6" id="KW-0678">Repressor</keyword>
<dbReference type="InterPro" id="IPR002571">
    <property type="entry name" value="HrcA"/>
</dbReference>
<evidence type="ECO:0000256" key="6">
    <source>
        <dbReference type="HAMAP-Rule" id="MF_00081"/>
    </source>
</evidence>
<dbReference type="NCBIfam" id="TIGR00331">
    <property type="entry name" value="hrcA"/>
    <property type="match status" value="1"/>
</dbReference>
<dbReference type="EMBL" id="CP003119">
    <property type="protein sequence ID" value="AFA73952.1"/>
    <property type="molecule type" value="Genomic_DNA"/>
</dbReference>
<evidence type="ECO:0000259" key="8">
    <source>
        <dbReference type="Pfam" id="PF01628"/>
    </source>
</evidence>
<dbReference type="FunFam" id="1.10.10.10:FF:000049">
    <property type="entry name" value="Heat-inducible transcription repressor HrcA"/>
    <property type="match status" value="1"/>
</dbReference>
<dbReference type="HAMAP" id="MF_00081">
    <property type="entry name" value="HrcA"/>
    <property type="match status" value="1"/>
</dbReference>
<evidence type="ECO:0000313" key="9">
    <source>
        <dbReference type="EMBL" id="AFA73952.1"/>
    </source>
</evidence>
<keyword evidence="4 6" id="KW-0804">Transcription</keyword>
<gene>
    <name evidence="6 9" type="primary">hrcA</name>
    <name evidence="9" type="ordered locus">GPOL_c29350</name>
</gene>
<dbReference type="InterPro" id="IPR023120">
    <property type="entry name" value="WHTH_transcript_rep_HrcA_IDD"/>
</dbReference>
<evidence type="ECO:0000256" key="3">
    <source>
        <dbReference type="ARBA" id="ARBA00023016"/>
    </source>
</evidence>
<dbReference type="SUPFAM" id="SSF55781">
    <property type="entry name" value="GAF domain-like"/>
    <property type="match status" value="1"/>
</dbReference>
<reference evidence="9 10" key="1">
    <citation type="journal article" date="2012" name="Appl. Environ. Microbiol.">
        <title>Involvement of two latex-clearing proteins during rubber degradation and insights into the subsequent degradation pathway revealed by the genome sequence of Gordonia polyisoprenivorans strain VH2.</title>
        <authorList>
            <person name="Hiessl S."/>
            <person name="Schuldes J."/>
            <person name="Thurmer A."/>
            <person name="Halbsguth T."/>
            <person name="Broker D."/>
            <person name="Angelov A."/>
            <person name="Liebl W."/>
            <person name="Daniel R."/>
            <person name="Steinbuchel A."/>
        </authorList>
    </citation>
    <scope>NUCLEOTIDE SEQUENCE [LARGE SCALE GENOMIC DNA]</scope>
    <source>
        <strain evidence="10">DSM 44266 / VH2</strain>
    </source>
</reference>
<dbReference type="InterPro" id="IPR036390">
    <property type="entry name" value="WH_DNA-bd_sf"/>
</dbReference>
<evidence type="ECO:0000256" key="2">
    <source>
        <dbReference type="ARBA" id="ARBA00023015"/>
    </source>
</evidence>
<evidence type="ECO:0000256" key="4">
    <source>
        <dbReference type="ARBA" id="ARBA00023163"/>
    </source>
</evidence>
<proteinExistence type="inferred from homology"/>
<dbReference type="eggNOG" id="COG1420">
    <property type="taxonomic scope" value="Bacteria"/>
</dbReference>
<accession>H6MUG8</accession>
<feature type="domain" description="Heat-inducible transcription repressor HrcA C-terminal" evidence="8">
    <location>
        <begin position="160"/>
        <end position="382"/>
    </location>
</feature>
<keyword evidence="2 6" id="KW-0805">Transcription regulation</keyword>
<dbReference type="Gene3D" id="3.30.450.40">
    <property type="match status" value="1"/>
</dbReference>
<dbReference type="GO" id="GO:0003677">
    <property type="term" value="F:DNA binding"/>
    <property type="evidence" value="ECO:0007669"/>
    <property type="project" value="InterPro"/>
</dbReference>
<dbReference type="Gene3D" id="3.30.390.60">
    <property type="entry name" value="Heat-inducible transcription repressor hrca homolog, domain 3"/>
    <property type="match status" value="1"/>
</dbReference>
<dbReference type="InterPro" id="IPR036388">
    <property type="entry name" value="WH-like_DNA-bd_sf"/>
</dbReference>
<organism evidence="9 10">
    <name type="scientific">Gordonia polyisoprenivorans (strain DSM 44266 / VH2)</name>
    <dbReference type="NCBI Taxonomy" id="1112204"/>
    <lineage>
        <taxon>Bacteria</taxon>
        <taxon>Bacillati</taxon>
        <taxon>Actinomycetota</taxon>
        <taxon>Actinomycetes</taxon>
        <taxon>Mycobacteriales</taxon>
        <taxon>Gordoniaceae</taxon>
        <taxon>Gordonia</taxon>
    </lineage>
</organism>
<dbReference type="PANTHER" id="PTHR34824:SF1">
    <property type="entry name" value="HEAT-INDUCIBLE TRANSCRIPTION REPRESSOR HRCA"/>
    <property type="match status" value="1"/>
</dbReference>
<evidence type="ECO:0000313" key="10">
    <source>
        <dbReference type="Proteomes" id="UP000009154"/>
    </source>
</evidence>
<dbReference type="SUPFAM" id="SSF46785">
    <property type="entry name" value="Winged helix' DNA-binding domain"/>
    <property type="match status" value="1"/>
</dbReference>
<dbReference type="STRING" id="1112204.GPOL_c29350"/>
<comment type="function">
    <text evidence="5 6">Negative regulator of class I heat shock genes (grpE-dnaK-dnaJ and groELS operons). Prevents heat-shock induction of these operons.</text>
</comment>
<keyword evidence="7" id="KW-0732">Signal</keyword>
<dbReference type="AlphaFoldDB" id="H6MUG8"/>
<dbReference type="Gene3D" id="1.10.10.10">
    <property type="entry name" value="Winged helix-like DNA-binding domain superfamily/Winged helix DNA-binding domain"/>
    <property type="match status" value="1"/>
</dbReference>
<comment type="similarity">
    <text evidence="6">Belongs to the HrcA family.</text>
</comment>
<dbReference type="Proteomes" id="UP000009154">
    <property type="component" value="Chromosome"/>
</dbReference>